<evidence type="ECO:0000313" key="2">
    <source>
        <dbReference type="EMBL" id="MBP0946594.1"/>
    </source>
</evidence>
<keyword evidence="3" id="KW-1185">Reference proteome</keyword>
<dbReference type="InterPro" id="IPR036388">
    <property type="entry name" value="WH-like_DNA-bd_sf"/>
</dbReference>
<dbReference type="Pfam" id="PF00196">
    <property type="entry name" value="GerE"/>
    <property type="match status" value="1"/>
</dbReference>
<dbReference type="InterPro" id="IPR016032">
    <property type="entry name" value="Sig_transdc_resp-reg_C-effctor"/>
</dbReference>
<reference evidence="2 3" key="1">
    <citation type="journal article" date="2022" name="Syst. Appl. Microbiol.">
        <title>Pseudomonas alliivorans sp. nov., a plant-pathogenic bacterium isolated from onion foliage in Georgia, USA.</title>
        <authorList>
            <person name="Zhao M."/>
            <person name="Tyson C."/>
            <person name="Chen H.C."/>
            <person name="Paudel S."/>
            <person name="Gitaitis R."/>
            <person name="Kvitko B."/>
            <person name="Dutta B."/>
        </authorList>
    </citation>
    <scope>NUCLEOTIDE SEQUENCE [LARGE SCALE GENOMIC DNA]</scope>
    <source>
        <strain evidence="2 3">20GA0068</strain>
    </source>
</reference>
<evidence type="ECO:0000259" key="1">
    <source>
        <dbReference type="PROSITE" id="PS50043"/>
    </source>
</evidence>
<sequence length="84" mass="9536">MNRSDKAPPLISPTREPHVHLTPKEREALHWSMLGKTAWETSRIQDCSEAAINFHLCNIRRKFGVCNMRAAVVKAIEQGVVQLD</sequence>
<name>A0ABS4C7K9_9PSED</name>
<dbReference type="SMART" id="SM00421">
    <property type="entry name" value="HTH_LUXR"/>
    <property type="match status" value="1"/>
</dbReference>
<accession>A0ABS4C7K9</accession>
<comment type="caution">
    <text evidence="2">The sequence shown here is derived from an EMBL/GenBank/DDBJ whole genome shotgun (WGS) entry which is preliminary data.</text>
</comment>
<proteinExistence type="predicted"/>
<organism evidence="2 3">
    <name type="scientific">Pseudomonas alliivorans</name>
    <dbReference type="NCBI Taxonomy" id="2810613"/>
    <lineage>
        <taxon>Bacteria</taxon>
        <taxon>Pseudomonadati</taxon>
        <taxon>Pseudomonadota</taxon>
        <taxon>Gammaproteobacteria</taxon>
        <taxon>Pseudomonadales</taxon>
        <taxon>Pseudomonadaceae</taxon>
        <taxon>Pseudomonas</taxon>
    </lineage>
</organism>
<dbReference type="CDD" id="cd06170">
    <property type="entry name" value="LuxR_C_like"/>
    <property type="match status" value="1"/>
</dbReference>
<dbReference type="SUPFAM" id="SSF46894">
    <property type="entry name" value="C-terminal effector domain of the bipartite response regulators"/>
    <property type="match status" value="1"/>
</dbReference>
<protein>
    <submittedName>
        <fullName evidence="2">Helix-turn-helix domain-containing protein</fullName>
    </submittedName>
</protein>
<dbReference type="EMBL" id="JAFFZW010000004">
    <property type="protein sequence ID" value="MBP0946594.1"/>
    <property type="molecule type" value="Genomic_DNA"/>
</dbReference>
<gene>
    <name evidence="2" type="ORF">JTJ32_14785</name>
</gene>
<dbReference type="PROSITE" id="PS50043">
    <property type="entry name" value="HTH_LUXR_2"/>
    <property type="match status" value="1"/>
</dbReference>
<feature type="domain" description="HTH luxR-type" evidence="1">
    <location>
        <begin position="14"/>
        <end position="79"/>
    </location>
</feature>
<dbReference type="InterPro" id="IPR000792">
    <property type="entry name" value="Tscrpt_reg_LuxR_C"/>
</dbReference>
<dbReference type="Proteomes" id="UP000673197">
    <property type="component" value="Unassembled WGS sequence"/>
</dbReference>
<dbReference type="Gene3D" id="1.10.10.10">
    <property type="entry name" value="Winged helix-like DNA-binding domain superfamily/Winged helix DNA-binding domain"/>
    <property type="match status" value="1"/>
</dbReference>
<evidence type="ECO:0000313" key="3">
    <source>
        <dbReference type="Proteomes" id="UP000673197"/>
    </source>
</evidence>
<dbReference type="RefSeq" id="WP_210042493.1">
    <property type="nucleotide sequence ID" value="NZ_JAFFZW010000004.1"/>
</dbReference>